<proteinExistence type="predicted"/>
<dbReference type="RefSeq" id="WP_012555140.1">
    <property type="nucleotide sequence ID" value="NZ_JACBZV010000027.1"/>
</dbReference>
<accession>A0A7Z0E5K9</accession>
<sequence>MKLISVDRGANLMVAANLEELHILYAALNEICNGIEIFEFETRIGARLEEVNRVMRALDEILNSLPLVTARGENE</sequence>
<protein>
    <submittedName>
        <fullName evidence="1">Uncharacterized protein</fullName>
    </submittedName>
</protein>
<gene>
    <name evidence="1" type="ORF">GGI64_006577</name>
</gene>
<reference evidence="1 2" key="1">
    <citation type="submission" date="2020-07" db="EMBL/GenBank/DDBJ databases">
        <title>Genomic Encyclopedia of Type Strains, Phase IV (KMG-V): Genome sequencing to study the core and pangenomes of soil and plant-associated prokaryotes.</title>
        <authorList>
            <person name="Whitman W."/>
        </authorList>
    </citation>
    <scope>NUCLEOTIDE SEQUENCE [LARGE SCALE GENOMIC DNA]</scope>
    <source>
        <strain evidence="1 2">SEMIA 4052</strain>
    </source>
</reference>
<evidence type="ECO:0000313" key="2">
    <source>
        <dbReference type="Proteomes" id="UP000535276"/>
    </source>
</evidence>
<evidence type="ECO:0000313" key="1">
    <source>
        <dbReference type="EMBL" id="NYJ15465.1"/>
    </source>
</evidence>
<dbReference type="EMBL" id="JACBZV010000027">
    <property type="protein sequence ID" value="NYJ15465.1"/>
    <property type="molecule type" value="Genomic_DNA"/>
</dbReference>
<dbReference type="AlphaFoldDB" id="A0A7Z0E5K9"/>
<comment type="caution">
    <text evidence="1">The sequence shown here is derived from an EMBL/GenBank/DDBJ whole genome shotgun (WGS) entry which is preliminary data.</text>
</comment>
<dbReference type="Proteomes" id="UP000535276">
    <property type="component" value="Unassembled WGS sequence"/>
</dbReference>
<organism evidence="1 2">
    <name type="scientific">Rhizobium leguminosarum</name>
    <dbReference type="NCBI Taxonomy" id="384"/>
    <lineage>
        <taxon>Bacteria</taxon>
        <taxon>Pseudomonadati</taxon>
        <taxon>Pseudomonadota</taxon>
        <taxon>Alphaproteobacteria</taxon>
        <taxon>Hyphomicrobiales</taxon>
        <taxon>Rhizobiaceae</taxon>
        <taxon>Rhizobium/Agrobacterium group</taxon>
        <taxon>Rhizobium</taxon>
    </lineage>
</organism>
<name>A0A7Z0E5K9_RHILE</name>